<dbReference type="Proteomes" id="UP000091857">
    <property type="component" value="Chromosome 13"/>
</dbReference>
<reference evidence="2" key="1">
    <citation type="journal article" date="2016" name="Nat. Biotechnol.">
        <title>Sequencing wild and cultivated cassava and related species reveals extensive interspecific hybridization and genetic diversity.</title>
        <authorList>
            <person name="Bredeson J.V."/>
            <person name="Lyons J.B."/>
            <person name="Prochnik S.E."/>
            <person name="Wu G.A."/>
            <person name="Ha C.M."/>
            <person name="Edsinger-Gonzales E."/>
            <person name="Grimwood J."/>
            <person name="Schmutz J."/>
            <person name="Rabbi I.Y."/>
            <person name="Egesi C."/>
            <person name="Nauluvula P."/>
            <person name="Lebot V."/>
            <person name="Ndunguru J."/>
            <person name="Mkamilo G."/>
            <person name="Bart R.S."/>
            <person name="Setter T.L."/>
            <person name="Gleadow R.M."/>
            <person name="Kulakow P."/>
            <person name="Ferguson M.E."/>
            <person name="Rounsley S."/>
            <person name="Rokhsar D.S."/>
        </authorList>
    </citation>
    <scope>NUCLEOTIDE SEQUENCE [LARGE SCALE GENOMIC DNA]</scope>
    <source>
        <strain evidence="2">cv. AM560-2</strain>
    </source>
</reference>
<evidence type="ECO:0000313" key="2">
    <source>
        <dbReference type="Proteomes" id="UP000091857"/>
    </source>
</evidence>
<comment type="caution">
    <text evidence="1">The sequence shown here is derived from an EMBL/GenBank/DDBJ whole genome shotgun (WGS) entry which is preliminary data.</text>
</comment>
<keyword evidence="2" id="KW-1185">Reference proteome</keyword>
<evidence type="ECO:0000313" key="1">
    <source>
        <dbReference type="EMBL" id="KAG8641071.1"/>
    </source>
</evidence>
<accession>A0ACB7GM91</accession>
<sequence>MHACRHYNAARLVINHRFPIRRHNEVLFSVSVLWITWMHIVSSEFLFIVTEDIEYKQQLTHQLLEFNYVNLKNRYVSILFVFFKRK</sequence>
<proteinExistence type="predicted"/>
<name>A0ACB7GM91_MANES</name>
<dbReference type="EMBL" id="CM004399">
    <property type="protein sequence ID" value="KAG8641071.1"/>
    <property type="molecule type" value="Genomic_DNA"/>
</dbReference>
<gene>
    <name evidence="1" type="ORF">MANES_13G102850v8</name>
</gene>
<organism evidence="1 2">
    <name type="scientific">Manihot esculenta</name>
    <name type="common">Cassava</name>
    <name type="synonym">Jatropha manihot</name>
    <dbReference type="NCBI Taxonomy" id="3983"/>
    <lineage>
        <taxon>Eukaryota</taxon>
        <taxon>Viridiplantae</taxon>
        <taxon>Streptophyta</taxon>
        <taxon>Embryophyta</taxon>
        <taxon>Tracheophyta</taxon>
        <taxon>Spermatophyta</taxon>
        <taxon>Magnoliopsida</taxon>
        <taxon>eudicotyledons</taxon>
        <taxon>Gunneridae</taxon>
        <taxon>Pentapetalae</taxon>
        <taxon>rosids</taxon>
        <taxon>fabids</taxon>
        <taxon>Malpighiales</taxon>
        <taxon>Euphorbiaceae</taxon>
        <taxon>Crotonoideae</taxon>
        <taxon>Manihoteae</taxon>
        <taxon>Manihot</taxon>
    </lineage>
</organism>
<protein>
    <submittedName>
        <fullName evidence="1">Uncharacterized protein</fullName>
    </submittedName>
</protein>